<dbReference type="PROSITE" id="PS50011">
    <property type="entry name" value="PROTEIN_KINASE_DOM"/>
    <property type="match status" value="2"/>
</dbReference>
<keyword evidence="8" id="KW-1185">Reference proteome</keyword>
<evidence type="ECO:0000259" key="6">
    <source>
        <dbReference type="PROSITE" id="PS50011"/>
    </source>
</evidence>
<dbReference type="GO" id="GO:0004674">
    <property type="term" value="F:protein serine/threonine kinase activity"/>
    <property type="evidence" value="ECO:0007669"/>
    <property type="project" value="UniProtKB-KW"/>
</dbReference>
<dbReference type="GO" id="GO:0005524">
    <property type="term" value="F:ATP binding"/>
    <property type="evidence" value="ECO:0007669"/>
    <property type="project" value="UniProtKB-KW"/>
</dbReference>
<accession>A0AAD1SPB6</accession>
<feature type="domain" description="Protein kinase" evidence="6">
    <location>
        <begin position="209"/>
        <end position="483"/>
    </location>
</feature>
<dbReference type="InterPro" id="IPR000719">
    <property type="entry name" value="Prot_kinase_dom"/>
</dbReference>
<evidence type="ECO:0000313" key="8">
    <source>
        <dbReference type="Proteomes" id="UP001295444"/>
    </source>
</evidence>
<evidence type="ECO:0000256" key="2">
    <source>
        <dbReference type="ARBA" id="ARBA00022679"/>
    </source>
</evidence>
<dbReference type="SMART" id="SM00220">
    <property type="entry name" value="S_TKc"/>
    <property type="match status" value="1"/>
</dbReference>
<dbReference type="Proteomes" id="UP001295444">
    <property type="component" value="Chromosome 06"/>
</dbReference>
<gene>
    <name evidence="7" type="ORF">PECUL_23A028210</name>
</gene>
<evidence type="ECO:0000256" key="5">
    <source>
        <dbReference type="ARBA" id="ARBA00022840"/>
    </source>
</evidence>
<keyword evidence="1" id="KW-0723">Serine/threonine-protein kinase</keyword>
<protein>
    <submittedName>
        <fullName evidence="7">Kinase C delta type-like</fullName>
    </submittedName>
</protein>
<evidence type="ECO:0000313" key="7">
    <source>
        <dbReference type="EMBL" id="CAH2302579.1"/>
    </source>
</evidence>
<keyword evidence="2" id="KW-0808">Transferase</keyword>
<dbReference type="InterPro" id="IPR011009">
    <property type="entry name" value="Kinase-like_dom_sf"/>
</dbReference>
<evidence type="ECO:0000256" key="1">
    <source>
        <dbReference type="ARBA" id="ARBA00022527"/>
    </source>
</evidence>
<organism evidence="7 8">
    <name type="scientific">Pelobates cultripes</name>
    <name type="common">Western spadefoot toad</name>
    <dbReference type="NCBI Taxonomy" id="61616"/>
    <lineage>
        <taxon>Eukaryota</taxon>
        <taxon>Metazoa</taxon>
        <taxon>Chordata</taxon>
        <taxon>Craniata</taxon>
        <taxon>Vertebrata</taxon>
        <taxon>Euteleostomi</taxon>
        <taxon>Amphibia</taxon>
        <taxon>Batrachia</taxon>
        <taxon>Anura</taxon>
        <taxon>Pelobatoidea</taxon>
        <taxon>Pelobatidae</taxon>
        <taxon>Pelobates</taxon>
    </lineage>
</organism>
<feature type="domain" description="Protein kinase" evidence="6">
    <location>
        <begin position="1"/>
        <end position="225"/>
    </location>
</feature>
<dbReference type="EMBL" id="OW240917">
    <property type="protein sequence ID" value="CAH2302579.1"/>
    <property type="molecule type" value="Genomic_DNA"/>
</dbReference>
<sequence>MKVMKKSYVLTTWILTQRRTLEIAAECPFLCDGLAAFQTSYKHVFFVIDYMYKGSLFYYLEKRACLETYEAMFYSAEIVSILAQLWNLLFSLWVDLKPDNILLDGDGHARIADFGLVKENMYKGKNNTGKAPDGELKTFPFKAFSGGMLCDKSGGMLCDKSGGMLCDKSGGMLCDKSALANMARIRTALCLNTITRMGPPLPDETNEVLLRMDNVSAGRTRHSWPSNENLTLRQLSAKLALLWRTKNSRFAWRSVTPSRFLSQADWTREFTFPLVRSHFCERLRKSNRHLTNDTLRPSNLFKHVFFVMDYIHEGSLYRYLEKRACLETSEALFFSTEIVCGLQFLHSREIVHRDLKPDNILLDGDGHAKIADFGLVEENMYKGKKTQFLADKEYDAAVDWWSLGIILCEMLCGDHSYDRLLSSDQLRYSVIMRKPPYPDWVATNSKGIVSKDGNGTFLACRSPAVDGGTRLTVFHVYILHCLALLCEESSWMQTTGSTQHILLLYTTSQRSITLCCIPPRCTVYSVTSHQPT</sequence>
<keyword evidence="4 7" id="KW-0418">Kinase</keyword>
<keyword evidence="3" id="KW-0547">Nucleotide-binding</keyword>
<proteinExistence type="predicted"/>
<dbReference type="Pfam" id="PF00069">
    <property type="entry name" value="Pkinase"/>
    <property type="match status" value="2"/>
</dbReference>
<dbReference type="AlphaFoldDB" id="A0AAD1SPB6"/>
<dbReference type="PANTHER" id="PTHR24351">
    <property type="entry name" value="RIBOSOMAL PROTEIN S6 KINASE"/>
    <property type="match status" value="1"/>
</dbReference>
<keyword evidence="5" id="KW-0067">ATP-binding</keyword>
<dbReference type="InterPro" id="IPR008271">
    <property type="entry name" value="Ser/Thr_kinase_AS"/>
</dbReference>
<dbReference type="Gene3D" id="3.30.200.20">
    <property type="entry name" value="Phosphorylase Kinase, domain 1"/>
    <property type="match status" value="2"/>
</dbReference>
<dbReference type="SUPFAM" id="SSF56112">
    <property type="entry name" value="Protein kinase-like (PK-like)"/>
    <property type="match status" value="2"/>
</dbReference>
<reference evidence="7" key="1">
    <citation type="submission" date="2022-03" db="EMBL/GenBank/DDBJ databases">
        <authorList>
            <person name="Alioto T."/>
            <person name="Alioto T."/>
            <person name="Gomez Garrido J."/>
        </authorList>
    </citation>
    <scope>NUCLEOTIDE SEQUENCE</scope>
</reference>
<dbReference type="Gene3D" id="1.10.510.10">
    <property type="entry name" value="Transferase(Phosphotransferase) domain 1"/>
    <property type="match status" value="2"/>
</dbReference>
<dbReference type="PROSITE" id="PS00108">
    <property type="entry name" value="PROTEIN_KINASE_ST"/>
    <property type="match status" value="1"/>
</dbReference>
<evidence type="ECO:0000256" key="3">
    <source>
        <dbReference type="ARBA" id="ARBA00022741"/>
    </source>
</evidence>
<name>A0AAD1SPB6_PELCU</name>
<evidence type="ECO:0000256" key="4">
    <source>
        <dbReference type="ARBA" id="ARBA00022777"/>
    </source>
</evidence>